<dbReference type="GO" id="GO:0006995">
    <property type="term" value="P:cellular response to nitrogen starvation"/>
    <property type="evidence" value="ECO:0007669"/>
    <property type="project" value="TreeGrafter"/>
</dbReference>
<organism evidence="10 11">
    <name type="scientific">Saccharomycodes ludwigii</name>
    <dbReference type="NCBI Taxonomy" id="36035"/>
    <lineage>
        <taxon>Eukaryota</taxon>
        <taxon>Fungi</taxon>
        <taxon>Dikarya</taxon>
        <taxon>Ascomycota</taxon>
        <taxon>Saccharomycotina</taxon>
        <taxon>Saccharomycetes</taxon>
        <taxon>Saccharomycodales</taxon>
        <taxon>Saccharomycodaceae</taxon>
        <taxon>Saccharomycodes</taxon>
    </lineage>
</organism>
<evidence type="ECO:0000313" key="10">
    <source>
        <dbReference type="EMBL" id="SSD58523.1"/>
    </source>
</evidence>
<dbReference type="InterPro" id="IPR048939">
    <property type="entry name" value="ATG5_UblA"/>
</dbReference>
<dbReference type="Pfam" id="PF20637">
    <property type="entry name" value="ATG5_HBR"/>
    <property type="match status" value="1"/>
</dbReference>
<evidence type="ECO:0000259" key="9">
    <source>
        <dbReference type="Pfam" id="PF20638"/>
    </source>
</evidence>
<dbReference type="Gene3D" id="3.10.20.620">
    <property type="match status" value="1"/>
</dbReference>
<proteinExistence type="inferred from homology"/>
<comment type="similarity">
    <text evidence="2 6">Belongs to the ATG5 family.</text>
</comment>
<dbReference type="GO" id="GO:0034045">
    <property type="term" value="C:phagophore assembly site membrane"/>
    <property type="evidence" value="ECO:0007669"/>
    <property type="project" value="UniProtKB-SubCell"/>
</dbReference>
<dbReference type="OrthoDB" id="272162at2759"/>
<evidence type="ECO:0000256" key="2">
    <source>
        <dbReference type="ARBA" id="ARBA00006910"/>
    </source>
</evidence>
<keyword evidence="5 6" id="KW-0072">Autophagy</keyword>
<dbReference type="InterPro" id="IPR042527">
    <property type="entry name" value="Atg5_UblA_dom_sf"/>
</dbReference>
<accession>A0A376B1I3</accession>
<evidence type="ECO:0000256" key="5">
    <source>
        <dbReference type="ARBA" id="ARBA00023006"/>
    </source>
</evidence>
<comment type="subunit">
    <text evidence="6">Conjugated with ATG12.</text>
</comment>
<keyword evidence="11" id="KW-1185">Reference proteome</keyword>
<dbReference type="GO" id="GO:0000422">
    <property type="term" value="P:autophagy of mitochondrion"/>
    <property type="evidence" value="ECO:0007669"/>
    <property type="project" value="TreeGrafter"/>
</dbReference>
<feature type="domain" description="Autophagy protein ATG5 UblB" evidence="7">
    <location>
        <begin position="213"/>
        <end position="281"/>
    </location>
</feature>
<dbReference type="EMBL" id="UFAJ01000021">
    <property type="protein sequence ID" value="SSD58523.1"/>
    <property type="molecule type" value="Genomic_DNA"/>
</dbReference>
<feature type="domain" description="Autophagy protein ATG5 alpha-helical bundle region" evidence="8">
    <location>
        <begin position="151"/>
        <end position="207"/>
    </location>
</feature>
<name>A0A376B1I3_9ASCO</name>
<dbReference type="Pfam" id="PF20638">
    <property type="entry name" value="ATG5_UblA"/>
    <property type="match status" value="1"/>
</dbReference>
<sequence>MDDIQKLIWNGQLNIEITLSQDLAIANLTREARQINFKIPRNAYIISYLPFILMKFESILKRKITNYDDLCNWWFSAEQQSNSELKDFTETPLMWNYPIGVSYDALSSNFTRETINKINNTSNIINVWKLTLYKTEKYPTNTILPIYTGMEEVRQQFMHQWKQACYIMHGSAKLFMSLSLQETTILWDSIVENDHEKFLKVQKKIVPVQFTRNIPLRIHTGVQVVQPVCRSDKSLKNVLKIEFNEEITRVVVQGIEISTNYNASDLYCRFYSFDGFLYVSIIKN</sequence>
<dbReference type="GO" id="GO:0034727">
    <property type="term" value="P:piecemeal microautophagy of the nucleus"/>
    <property type="evidence" value="ECO:0007669"/>
    <property type="project" value="TreeGrafter"/>
</dbReference>
<evidence type="ECO:0000256" key="3">
    <source>
        <dbReference type="ARBA" id="ARBA00022499"/>
    </source>
</evidence>
<dbReference type="Gene3D" id="3.10.20.90">
    <property type="entry name" value="Phosphatidylinositol 3-kinase Catalytic Subunit, Chain A, domain 1"/>
    <property type="match status" value="1"/>
</dbReference>
<dbReference type="InterPro" id="IPR048318">
    <property type="entry name" value="ATG5_UblB"/>
</dbReference>
<dbReference type="PANTHER" id="PTHR13040">
    <property type="entry name" value="AUTOPHAGY PROTEIN 5"/>
    <property type="match status" value="1"/>
</dbReference>
<dbReference type="Proteomes" id="UP000262825">
    <property type="component" value="Unassembled WGS sequence"/>
</dbReference>
<protein>
    <recommendedName>
        <fullName evidence="6">Autophagy protein 5</fullName>
    </recommendedName>
</protein>
<dbReference type="AlphaFoldDB" id="A0A376B1I3"/>
<evidence type="ECO:0000256" key="4">
    <source>
        <dbReference type="ARBA" id="ARBA00022843"/>
    </source>
</evidence>
<feature type="domain" description="Autophagy protein ATG5 UblA" evidence="9">
    <location>
        <begin position="8"/>
        <end position="119"/>
    </location>
</feature>
<gene>
    <name evidence="10" type="ORF">SCODWIG_00284</name>
</gene>
<dbReference type="GO" id="GO:0044233">
    <property type="term" value="C:mitochondria-associated endoplasmic reticulum membrane contact site"/>
    <property type="evidence" value="ECO:0007669"/>
    <property type="project" value="TreeGrafter"/>
</dbReference>
<dbReference type="GO" id="GO:0061908">
    <property type="term" value="C:phagophore"/>
    <property type="evidence" value="ECO:0007669"/>
    <property type="project" value="TreeGrafter"/>
</dbReference>
<dbReference type="InterPro" id="IPR007239">
    <property type="entry name" value="Atg5"/>
</dbReference>
<dbReference type="GO" id="GO:0034274">
    <property type="term" value="C:Atg12-Atg5-Atg16 complex"/>
    <property type="evidence" value="ECO:0007669"/>
    <property type="project" value="TreeGrafter"/>
</dbReference>
<dbReference type="GO" id="GO:0019776">
    <property type="term" value="F:Atg8-family ligase activity"/>
    <property type="evidence" value="ECO:0007669"/>
    <property type="project" value="TreeGrafter"/>
</dbReference>
<reference evidence="11" key="1">
    <citation type="submission" date="2018-06" db="EMBL/GenBank/DDBJ databases">
        <authorList>
            <person name="Guldener U."/>
        </authorList>
    </citation>
    <scope>NUCLEOTIDE SEQUENCE [LARGE SCALE GENOMIC DNA]</scope>
    <source>
        <strain evidence="11">UTAD17</strain>
    </source>
</reference>
<keyword evidence="4 6" id="KW-0832">Ubl conjugation</keyword>
<dbReference type="InterPro" id="IPR042526">
    <property type="entry name" value="Atg5_HR"/>
</dbReference>
<dbReference type="GO" id="GO:0005776">
    <property type="term" value="C:autophagosome"/>
    <property type="evidence" value="ECO:0007669"/>
    <property type="project" value="TreeGrafter"/>
</dbReference>
<dbReference type="InterPro" id="IPR048940">
    <property type="entry name" value="ATG5_HBR"/>
</dbReference>
<evidence type="ECO:0000256" key="6">
    <source>
        <dbReference type="RuleBase" id="RU361202"/>
    </source>
</evidence>
<evidence type="ECO:0000259" key="7">
    <source>
        <dbReference type="Pfam" id="PF04106"/>
    </source>
</evidence>
<evidence type="ECO:0000256" key="1">
    <source>
        <dbReference type="ARBA" id="ARBA00004623"/>
    </source>
</evidence>
<evidence type="ECO:0000313" key="11">
    <source>
        <dbReference type="Proteomes" id="UP000262825"/>
    </source>
</evidence>
<dbReference type="Gene3D" id="1.10.246.190">
    <property type="entry name" value="Autophagy protein Apg5, helix rich domain"/>
    <property type="match status" value="1"/>
</dbReference>
<evidence type="ECO:0000259" key="8">
    <source>
        <dbReference type="Pfam" id="PF20637"/>
    </source>
</evidence>
<dbReference type="PANTHER" id="PTHR13040:SF2">
    <property type="entry name" value="AUTOPHAGY PROTEIN 5"/>
    <property type="match status" value="1"/>
</dbReference>
<keyword evidence="6" id="KW-0472">Membrane</keyword>
<dbReference type="Pfam" id="PF04106">
    <property type="entry name" value="ATG5_UblB"/>
    <property type="match status" value="1"/>
</dbReference>
<comment type="function">
    <text evidence="6">Involved in cytoplasm to vacuole transport (Cvt) and autophagic vesicle formation.</text>
</comment>
<keyword evidence="6" id="KW-0813">Transport</keyword>
<keyword evidence="3 6" id="KW-1017">Isopeptide bond</keyword>
<dbReference type="VEuPathDB" id="FungiDB:SCODWIG_00284"/>
<comment type="subcellular location">
    <subcellularLocation>
        <location evidence="1 6">Preautophagosomal structure membrane</location>
        <topology evidence="1 6">Peripheral membrane protein</topology>
    </subcellularLocation>
</comment>